<dbReference type="Pfam" id="PF10521">
    <property type="entry name" value="Tti2"/>
    <property type="match status" value="1"/>
</dbReference>
<organism evidence="3 4">
    <name type="scientific">Riccia fluitans</name>
    <dbReference type="NCBI Taxonomy" id="41844"/>
    <lineage>
        <taxon>Eukaryota</taxon>
        <taxon>Viridiplantae</taxon>
        <taxon>Streptophyta</taxon>
        <taxon>Embryophyta</taxon>
        <taxon>Marchantiophyta</taxon>
        <taxon>Marchantiopsida</taxon>
        <taxon>Marchantiidae</taxon>
        <taxon>Marchantiales</taxon>
        <taxon>Ricciaceae</taxon>
        <taxon>Riccia</taxon>
    </lineage>
</organism>
<dbReference type="PANTHER" id="PTHR14873">
    <property type="entry name" value="OS06G0694100 PROTEIN"/>
    <property type="match status" value="1"/>
</dbReference>
<keyword evidence="4" id="KW-1185">Reference proteome</keyword>
<evidence type="ECO:0000256" key="2">
    <source>
        <dbReference type="SAM" id="MobiDB-lite"/>
    </source>
</evidence>
<dbReference type="InterPro" id="IPR011989">
    <property type="entry name" value="ARM-like"/>
</dbReference>
<dbReference type="Proteomes" id="UP001605036">
    <property type="component" value="Unassembled WGS sequence"/>
</dbReference>
<dbReference type="InterPro" id="IPR016024">
    <property type="entry name" value="ARM-type_fold"/>
</dbReference>
<evidence type="ECO:0000313" key="3">
    <source>
        <dbReference type="EMBL" id="KAL2652509.1"/>
    </source>
</evidence>
<accession>A0ABD1ZQJ3</accession>
<dbReference type="SUPFAM" id="SSF48371">
    <property type="entry name" value="ARM repeat"/>
    <property type="match status" value="1"/>
</dbReference>
<name>A0ABD1ZQJ3_9MARC</name>
<comment type="similarity">
    <text evidence="1">Belongs to the TTI2 family.</text>
</comment>
<dbReference type="Gene3D" id="1.25.10.10">
    <property type="entry name" value="Leucine-rich Repeat Variant"/>
    <property type="match status" value="1"/>
</dbReference>
<reference evidence="3 4" key="1">
    <citation type="submission" date="2024-09" db="EMBL/GenBank/DDBJ databases">
        <title>Chromosome-scale assembly of Riccia fluitans.</title>
        <authorList>
            <person name="Paukszto L."/>
            <person name="Sawicki J."/>
            <person name="Karawczyk K."/>
            <person name="Piernik-Szablinska J."/>
            <person name="Szczecinska M."/>
            <person name="Mazdziarz M."/>
        </authorList>
    </citation>
    <scope>NUCLEOTIDE SEQUENCE [LARGE SCALE GENOMIC DNA]</scope>
    <source>
        <strain evidence="3">Rf_01</strain>
        <tissue evidence="3">Aerial parts of the thallus</tissue>
    </source>
</reference>
<feature type="region of interest" description="Disordered" evidence="2">
    <location>
        <begin position="763"/>
        <end position="782"/>
    </location>
</feature>
<protein>
    <recommendedName>
        <fullName evidence="5">ARM repeat superfamily protein</fullName>
    </recommendedName>
</protein>
<dbReference type="EMBL" id="JBHFFA010000001">
    <property type="protein sequence ID" value="KAL2652509.1"/>
    <property type="molecule type" value="Genomic_DNA"/>
</dbReference>
<evidence type="ECO:0000313" key="4">
    <source>
        <dbReference type="Proteomes" id="UP001605036"/>
    </source>
</evidence>
<comment type="caution">
    <text evidence="3">The sequence shown here is derived from an EMBL/GenBank/DDBJ whole genome shotgun (WGS) entry which is preliminary data.</text>
</comment>
<evidence type="ECO:0000256" key="1">
    <source>
        <dbReference type="ARBA" id="ARBA00034736"/>
    </source>
</evidence>
<gene>
    <name evidence="3" type="ORF">R1flu_020637</name>
</gene>
<dbReference type="PANTHER" id="PTHR14873:SF1">
    <property type="entry name" value="OS06G0694100 PROTEIN"/>
    <property type="match status" value="1"/>
</dbReference>
<evidence type="ECO:0008006" key="5">
    <source>
        <dbReference type="Google" id="ProtNLM"/>
    </source>
</evidence>
<dbReference type="InterPro" id="IPR018870">
    <property type="entry name" value="Tti2"/>
</dbReference>
<proteinExistence type="inferred from homology"/>
<sequence>MEGEVAFSASGVDPLQPDSVFGSKGFRAPRWRTRLAAIEFALQHCVIDDGLSSAEKALGFKFCEQVVRALLYDLALRDSQWQVRKAAVESATTILLSAKDSLSPSSFADNILGVLAIFLDPQPEVHETASRCILEQLLPTSSREVHVAVLTLCDRFIRAAVQVDDLQAGKTKSSGLSRRKLLGLDNVPGGEVLLAGVTAVACLQLLPLPGDEVIPPQPPEVDIIPLLLLVTAVAFEDAQKRESRVLAKDLTRFLRCMGLGVYRRSLLSMLNPHSSFYLPGMNLLKPYKKSGHLDEDTADVLIETELPLILKALAVALDPCGVEELANRVTVTSLSNPGSSDEKVDLCEEDFIVLQHIVEMTCVPSVLTTTLKDETAEIESRKFLELAYPLLNISKFILEKKVWVSTEAPFGNELVGGLILCCATFAGGGAENSGAVLWTTKEHGELATSFIICLHKSLNAPRSNPLNGDHSGSECSGDLVSLHLPSLLPRLKQIIKGESVSGEGLRDFSGNLSSSVIAAHQMEWCLQQLEHQKLALHIPLIMPCVLTAMDHFSREVKGYAMRSLLHLAKNLSATEFQWNKDVVLDAVCRNLTGSEELWPTAVKLAVKTVTCYEGDNVRSSWYRQIFNGMLEELDRQRDSQERRVVWLQEITPQLEAMGLILVVHFSKLLPLLYYWLHAPDDTTCLSVLARLRTIIIYTWPRVPAHMQRLTMEVVKTYYEASSRKAVVDVQTAAVEVLQLLKLCGGQEVAEALQEERGKCVPESAHPRSLLESNASPSEKLPGSMQPCRISSWTQLFSSRQFLCNYML</sequence>
<dbReference type="AlphaFoldDB" id="A0ABD1ZQJ3"/>